<accession>A0ABD1TE40</accession>
<sequence length="101" mass="11043">MRNTYCMYDLGIEFGAALSISKVIFNLNEVNFSEGKLIFTKIADHMEKIASGFIRNSASLGGNLVMSQRKNFPSDISTLLLAVDSSVSILTGPSCEKITME</sequence>
<gene>
    <name evidence="3" type="ORF">Adt_16596</name>
</gene>
<keyword evidence="1" id="KW-0500">Molybdenum</keyword>
<protein>
    <submittedName>
        <fullName evidence="3">Benzaldehyde dehydrogenase (NAD(+))</fullName>
    </submittedName>
</protein>
<keyword evidence="4" id="KW-1185">Reference proteome</keyword>
<dbReference type="PANTHER" id="PTHR11908">
    <property type="entry name" value="XANTHINE DEHYDROGENASE"/>
    <property type="match status" value="1"/>
</dbReference>
<dbReference type="Proteomes" id="UP001604336">
    <property type="component" value="Unassembled WGS sequence"/>
</dbReference>
<dbReference type="InterPro" id="IPR002346">
    <property type="entry name" value="Mopterin_DH_FAD-bd"/>
</dbReference>
<dbReference type="SUPFAM" id="SSF56176">
    <property type="entry name" value="FAD-binding/transporter-associated domain-like"/>
    <property type="match status" value="1"/>
</dbReference>
<dbReference type="PANTHER" id="PTHR11908:SF132">
    <property type="entry name" value="ALDEHYDE OXIDASE 1-RELATED"/>
    <property type="match status" value="1"/>
</dbReference>
<dbReference type="AlphaFoldDB" id="A0ABD1TE40"/>
<organism evidence="3 4">
    <name type="scientific">Abeliophyllum distichum</name>
    <dbReference type="NCBI Taxonomy" id="126358"/>
    <lineage>
        <taxon>Eukaryota</taxon>
        <taxon>Viridiplantae</taxon>
        <taxon>Streptophyta</taxon>
        <taxon>Embryophyta</taxon>
        <taxon>Tracheophyta</taxon>
        <taxon>Spermatophyta</taxon>
        <taxon>Magnoliopsida</taxon>
        <taxon>eudicotyledons</taxon>
        <taxon>Gunneridae</taxon>
        <taxon>Pentapetalae</taxon>
        <taxon>asterids</taxon>
        <taxon>lamiids</taxon>
        <taxon>Lamiales</taxon>
        <taxon>Oleaceae</taxon>
        <taxon>Forsythieae</taxon>
        <taxon>Abeliophyllum</taxon>
    </lineage>
</organism>
<dbReference type="Pfam" id="PF00941">
    <property type="entry name" value="FAD_binding_5"/>
    <property type="match status" value="1"/>
</dbReference>
<proteinExistence type="predicted"/>
<dbReference type="InterPro" id="IPR016169">
    <property type="entry name" value="FAD-bd_PCMH_sub2"/>
</dbReference>
<dbReference type="InterPro" id="IPR016166">
    <property type="entry name" value="FAD-bd_PCMH"/>
</dbReference>
<comment type="caution">
    <text evidence="3">The sequence shown here is derived from an EMBL/GenBank/DDBJ whole genome shotgun (WGS) entry which is preliminary data.</text>
</comment>
<name>A0ABD1TE40_9LAMI</name>
<evidence type="ECO:0000256" key="1">
    <source>
        <dbReference type="ARBA" id="ARBA00022505"/>
    </source>
</evidence>
<dbReference type="EMBL" id="JBFOLK010000005">
    <property type="protein sequence ID" value="KAL2510996.1"/>
    <property type="molecule type" value="Genomic_DNA"/>
</dbReference>
<dbReference type="InterPro" id="IPR036318">
    <property type="entry name" value="FAD-bd_PCMH-like_sf"/>
</dbReference>
<feature type="domain" description="FAD-binding PCMH-type" evidence="2">
    <location>
        <begin position="1"/>
        <end position="101"/>
    </location>
</feature>
<evidence type="ECO:0000313" key="4">
    <source>
        <dbReference type="Proteomes" id="UP001604336"/>
    </source>
</evidence>
<evidence type="ECO:0000313" key="3">
    <source>
        <dbReference type="EMBL" id="KAL2510996.1"/>
    </source>
</evidence>
<dbReference type="PROSITE" id="PS51387">
    <property type="entry name" value="FAD_PCMH"/>
    <property type="match status" value="1"/>
</dbReference>
<evidence type="ECO:0000259" key="2">
    <source>
        <dbReference type="PROSITE" id="PS51387"/>
    </source>
</evidence>
<reference evidence="4" key="1">
    <citation type="submission" date="2024-07" db="EMBL/GenBank/DDBJ databases">
        <title>Two chromosome-level genome assemblies of Korean endemic species Abeliophyllum distichum and Forsythia ovata (Oleaceae).</title>
        <authorList>
            <person name="Jang H."/>
        </authorList>
    </citation>
    <scope>NUCLEOTIDE SEQUENCE [LARGE SCALE GENOMIC DNA]</scope>
</reference>
<dbReference type="Gene3D" id="3.30.465.10">
    <property type="match status" value="1"/>
</dbReference>
<dbReference type="InterPro" id="IPR016208">
    <property type="entry name" value="Ald_Oxase/xanthine_DH-like"/>
</dbReference>